<accession>A0A6A4Z0X9</accession>
<dbReference type="AlphaFoldDB" id="A0A6A4Z0X9"/>
<reference evidence="1 2" key="1">
    <citation type="submission" date="2019-06" db="EMBL/GenBank/DDBJ databases">
        <title>Genomics analysis of Aphanomyces spp. identifies a new class of oomycete effector associated with host adaptation.</title>
        <authorList>
            <person name="Gaulin E."/>
        </authorList>
    </citation>
    <scope>NUCLEOTIDE SEQUENCE [LARGE SCALE GENOMIC DNA]</scope>
    <source>
        <strain evidence="1 2">E</strain>
    </source>
</reference>
<gene>
    <name evidence="1" type="ORF">AaE_014284</name>
</gene>
<organism evidence="1 2">
    <name type="scientific">Aphanomyces astaci</name>
    <name type="common">Crayfish plague agent</name>
    <dbReference type="NCBI Taxonomy" id="112090"/>
    <lineage>
        <taxon>Eukaryota</taxon>
        <taxon>Sar</taxon>
        <taxon>Stramenopiles</taxon>
        <taxon>Oomycota</taxon>
        <taxon>Saprolegniomycetes</taxon>
        <taxon>Saprolegniales</taxon>
        <taxon>Verrucalvaceae</taxon>
        <taxon>Aphanomyces</taxon>
    </lineage>
</organism>
<dbReference type="EMBL" id="VJMI01019925">
    <property type="protein sequence ID" value="KAF0706041.1"/>
    <property type="molecule type" value="Genomic_DNA"/>
</dbReference>
<sequence length="170" mass="18561">MTDDVAFMGFAPLASTTLTNGTVEGHSAAATYIVSLGLSFPCDFGAFEPVTLSSPIPPLDGIWQVNLVSTNESVHFACTTGIYRRSPDNQGRYNNSYWSLPSNVVAFAANLDFNDDHRFKDSWGTALSRARHRLQLGRQRGRGLVGDVAYLAGGREVLDPRHLPVHPTPR</sequence>
<proteinExistence type="predicted"/>
<comment type="caution">
    <text evidence="1">The sequence shown here is derived from an EMBL/GenBank/DDBJ whole genome shotgun (WGS) entry which is preliminary data.</text>
</comment>
<dbReference type="VEuPathDB" id="FungiDB:H257_12978"/>
<evidence type="ECO:0000313" key="2">
    <source>
        <dbReference type="Proteomes" id="UP000469452"/>
    </source>
</evidence>
<protein>
    <submittedName>
        <fullName evidence="1">Uncharacterized protein</fullName>
    </submittedName>
</protein>
<evidence type="ECO:0000313" key="1">
    <source>
        <dbReference type="EMBL" id="KAF0706041.1"/>
    </source>
</evidence>
<dbReference type="Proteomes" id="UP000469452">
    <property type="component" value="Unassembled WGS sequence"/>
</dbReference>
<name>A0A6A4Z0X9_APHAT</name>